<evidence type="ECO:0000313" key="13">
    <source>
        <dbReference type="Proteomes" id="UP001154078"/>
    </source>
</evidence>
<proteinExistence type="inferred from homology"/>
<organism evidence="12 13">
    <name type="scientific">Brassicogethes aeneus</name>
    <name type="common">Rape pollen beetle</name>
    <name type="synonym">Meligethes aeneus</name>
    <dbReference type="NCBI Taxonomy" id="1431903"/>
    <lineage>
        <taxon>Eukaryota</taxon>
        <taxon>Metazoa</taxon>
        <taxon>Ecdysozoa</taxon>
        <taxon>Arthropoda</taxon>
        <taxon>Hexapoda</taxon>
        <taxon>Insecta</taxon>
        <taxon>Pterygota</taxon>
        <taxon>Neoptera</taxon>
        <taxon>Endopterygota</taxon>
        <taxon>Coleoptera</taxon>
        <taxon>Polyphaga</taxon>
        <taxon>Cucujiformia</taxon>
        <taxon>Nitidulidae</taxon>
        <taxon>Meligethinae</taxon>
        <taxon>Brassicogethes</taxon>
    </lineage>
</organism>
<evidence type="ECO:0000256" key="1">
    <source>
        <dbReference type="ARBA" id="ARBA00004120"/>
    </source>
</evidence>
<keyword evidence="3" id="KW-0963">Cytoplasm</keyword>
<comment type="subcellular location">
    <subcellularLocation>
        <location evidence="1">Cytoplasm</location>
        <location evidence="1">Cytoskeleton</location>
        <location evidence="1">Cilium basal body</location>
    </subcellularLocation>
</comment>
<dbReference type="Proteomes" id="UP001154078">
    <property type="component" value="Chromosome 1"/>
</dbReference>
<evidence type="ECO:0000256" key="8">
    <source>
        <dbReference type="ARBA" id="ARBA00023273"/>
    </source>
</evidence>
<feature type="domain" description="Tectonic-1-3 N-terminal" evidence="11">
    <location>
        <begin position="239"/>
        <end position="337"/>
    </location>
</feature>
<keyword evidence="6" id="KW-0325">Glycoprotein</keyword>
<evidence type="ECO:0000256" key="3">
    <source>
        <dbReference type="ARBA" id="ARBA00022490"/>
    </source>
</evidence>
<dbReference type="PANTHER" id="PTHR14611:SF2">
    <property type="entry name" value="TECTONIC"/>
    <property type="match status" value="1"/>
</dbReference>
<dbReference type="InterPro" id="IPR010796">
    <property type="entry name" value="C2_B9-type_dom"/>
</dbReference>
<reference evidence="12" key="1">
    <citation type="submission" date="2021-12" db="EMBL/GenBank/DDBJ databases">
        <authorList>
            <person name="King R."/>
        </authorList>
    </citation>
    <scope>NUCLEOTIDE SEQUENCE</scope>
</reference>
<feature type="compositionally biased region" description="Basic and acidic residues" evidence="9">
    <location>
        <begin position="235"/>
        <end position="246"/>
    </location>
</feature>
<dbReference type="GO" id="GO:0035869">
    <property type="term" value="C:ciliary transition zone"/>
    <property type="evidence" value="ECO:0007669"/>
    <property type="project" value="TreeGrafter"/>
</dbReference>
<evidence type="ECO:0000256" key="5">
    <source>
        <dbReference type="ARBA" id="ARBA00022794"/>
    </source>
</evidence>
<dbReference type="OrthoDB" id="184109at2759"/>
<feature type="compositionally biased region" description="Low complexity" evidence="9">
    <location>
        <begin position="225"/>
        <end position="234"/>
    </location>
</feature>
<comment type="similarity">
    <text evidence="2">Belongs to the tectonic family.</text>
</comment>
<evidence type="ECO:0000259" key="10">
    <source>
        <dbReference type="Pfam" id="PF07773"/>
    </source>
</evidence>
<keyword evidence="8" id="KW-0966">Cell projection</keyword>
<feature type="region of interest" description="Disordered" evidence="9">
    <location>
        <begin position="225"/>
        <end position="246"/>
    </location>
</feature>
<protein>
    <submittedName>
        <fullName evidence="12">Uncharacterized protein</fullName>
    </submittedName>
</protein>
<evidence type="ECO:0000256" key="7">
    <source>
        <dbReference type="ARBA" id="ARBA00023212"/>
    </source>
</evidence>
<evidence type="ECO:0000256" key="9">
    <source>
        <dbReference type="SAM" id="MobiDB-lite"/>
    </source>
</evidence>
<evidence type="ECO:0000256" key="4">
    <source>
        <dbReference type="ARBA" id="ARBA00022729"/>
    </source>
</evidence>
<dbReference type="EMBL" id="OV121132">
    <property type="protein sequence ID" value="CAH0546731.1"/>
    <property type="molecule type" value="Genomic_DNA"/>
</dbReference>
<name>A0A9P0AS43_BRAAE</name>
<keyword evidence="7" id="KW-0206">Cytoskeleton</keyword>
<evidence type="ECO:0000256" key="6">
    <source>
        <dbReference type="ARBA" id="ARBA00023180"/>
    </source>
</evidence>
<dbReference type="Pfam" id="PF25752">
    <property type="entry name" value="DUF1619_N"/>
    <property type="match status" value="1"/>
</dbReference>
<dbReference type="AlphaFoldDB" id="A0A9P0AS43"/>
<gene>
    <name evidence="12" type="ORF">MELIAE_LOCUS838</name>
</gene>
<dbReference type="InterPro" id="IPR011677">
    <property type="entry name" value="TCTN1-3_dom"/>
</dbReference>
<keyword evidence="13" id="KW-1185">Reference proteome</keyword>
<dbReference type="PANTHER" id="PTHR14611">
    <property type="entry name" value="TECTONIC FAMILY MEMBER"/>
    <property type="match status" value="1"/>
</dbReference>
<feature type="region of interest" description="Disordered" evidence="9">
    <location>
        <begin position="687"/>
        <end position="708"/>
    </location>
</feature>
<dbReference type="PROSITE" id="PS51381">
    <property type="entry name" value="C2_B9"/>
    <property type="match status" value="1"/>
</dbReference>
<keyword evidence="4" id="KW-0732">Signal</keyword>
<dbReference type="InterPro" id="IPR040354">
    <property type="entry name" value="TCTN1-3"/>
</dbReference>
<evidence type="ECO:0000256" key="2">
    <source>
        <dbReference type="ARBA" id="ARBA00007633"/>
    </source>
</evidence>
<dbReference type="Pfam" id="PF07773">
    <property type="entry name" value="TCTN_DUF1619"/>
    <property type="match status" value="1"/>
</dbReference>
<accession>A0A9P0AS43</accession>
<dbReference type="InterPro" id="IPR057724">
    <property type="entry name" value="TCTN1-3_N"/>
</dbReference>
<evidence type="ECO:0000259" key="11">
    <source>
        <dbReference type="Pfam" id="PF25752"/>
    </source>
</evidence>
<sequence length="1227" mass="140571">MVRWPQAVLQRNRTVFSNDLGNNWKLISGKKEGQTQVSCSQFDNKSKWCFPIDIHLATAGIQDTSRGVATAVSAVYGAPDWLRHAAHLFGYGVITVPTSPGTHLLDCYTWRPLGSLRQRFVQYFLGGGLQLKYPDIIISAGERYKLSTEAMGVVSFNLSVILRNFSFIIIANYVHVFGTTASNNITTTVTPVTEENVTTTLISTTTEIVTTTCSATSTCNENITTLPTTTTPKPKSQESKNKIKKQTHLETPKEGCSCNNQRTICDINCCCDSDCTIEDRQVFGYCKNEENIFYDTRYCDYIKYIYENNTQQKWHVNQNSLFCIASSNLPASYLIQKKQPLLTFEEALLQKTGRLSWVSQEWPPGGTVKKDLTVDFIYGSPTFIIRNNKIQKFDIDVSWFTDVCNNKEQILYLKNAKTTCSVLNVGDDNKKLNFITYFHNISILATPNAINKSKFYDEHFQINDLLKILKDKRFTEEPTRRRGKKLNVAPGKAIQNPKRKVSTSSSELELPNEDAADEEIGPTHSVSILENIGKTSKIDIFFQILLVQRVIVTDKIGLLKSQTLNRAFRTMELQKFFVYQAIHKLAAPTCPRLFKTTWSWALRRGCGESDYSLIFCRKFRKLKHCATCRRGKMLNVASRKAVKNLKRKISPSSSELDLSDMDAADEEIESESVEECELDGEDIYSQSSSHYNQNKHNKEVQRDSNAFENPENAVITTDTFVIVKLTNEKTTKNYVGCVREVVDPDTYMVHFLRKHDSSKMGDYYYYPQTKDESVIERRQLILVLRSGCPKNICLPITAKICDENFNVCVNILKPDKKLEISCQYDLVKNTNTCKNVVKKAKYNIYHNGTNGIKSVEVLMVLTLVKYEFSNADYEHYIDYEVNFLWVNQSKSFSAVLSGSPGYNTGKPILIGCSINFGNKSHPNFTISRDSLNYLKNFLVVPKNINGVCVLNNHVYNPIEFGYNLLTKCKYRGQTQKIKNEHPTNICRKIQRDILFNWLISEDENRSYGYFGDADSDKLSDWWPILLETSIKNTINNTIGNFINKNESLYCLNIISGLEIDIFHTRIDFKNLINQEKILGITFKFNKARNTSFSYENNSITHYFEMDLKSKVMFYDISIHKRKKFVDPPTFEVKLPYDFFYPFIRVYNNDVVSDYCCRYYRRCCQYVRPSGCPVPSSPESRASCRRPQKCRNDLDCLSPRMCCPSSVCGDTFEEREDFSKGVESPLEQ</sequence>
<evidence type="ECO:0000313" key="12">
    <source>
        <dbReference type="EMBL" id="CAH0546731.1"/>
    </source>
</evidence>
<dbReference type="GO" id="GO:0060271">
    <property type="term" value="P:cilium assembly"/>
    <property type="evidence" value="ECO:0007669"/>
    <property type="project" value="TreeGrafter"/>
</dbReference>
<feature type="domain" description="Tectonic-1-3" evidence="10">
    <location>
        <begin position="898"/>
        <end position="1088"/>
    </location>
</feature>
<keyword evidence="5" id="KW-0970">Cilium biogenesis/degradation</keyword>
<dbReference type="Pfam" id="PF07162">
    <property type="entry name" value="B9-C2"/>
    <property type="match status" value="1"/>
</dbReference>